<dbReference type="EMBL" id="BDGG01000006">
    <property type="protein sequence ID" value="GAV00712.1"/>
    <property type="molecule type" value="Genomic_DNA"/>
</dbReference>
<evidence type="ECO:0000256" key="2">
    <source>
        <dbReference type="PROSITE-ProRule" id="PRU00332"/>
    </source>
</evidence>
<feature type="region of interest" description="Disordered" evidence="3">
    <location>
        <begin position="57"/>
        <end position="86"/>
    </location>
</feature>
<evidence type="ECO:0000256" key="3">
    <source>
        <dbReference type="SAM" id="MobiDB-lite"/>
    </source>
</evidence>
<feature type="compositionally biased region" description="Acidic residues" evidence="3">
    <location>
        <begin position="400"/>
        <end position="412"/>
    </location>
</feature>
<organism evidence="5 6">
    <name type="scientific">Ramazzottius varieornatus</name>
    <name type="common">Water bear</name>
    <name type="synonym">Tardigrade</name>
    <dbReference type="NCBI Taxonomy" id="947166"/>
    <lineage>
        <taxon>Eukaryota</taxon>
        <taxon>Metazoa</taxon>
        <taxon>Ecdysozoa</taxon>
        <taxon>Tardigrada</taxon>
        <taxon>Eutardigrada</taxon>
        <taxon>Parachela</taxon>
        <taxon>Hypsibioidea</taxon>
        <taxon>Ramazzottiidae</taxon>
        <taxon>Ramazzottius</taxon>
    </lineage>
</organism>
<dbReference type="PANTHER" id="PTHR22792:SF132">
    <property type="entry name" value="LA-RELATED PROTEIN 1"/>
    <property type="match status" value="1"/>
</dbReference>
<dbReference type="OrthoDB" id="340227at2759"/>
<dbReference type="STRING" id="947166.A0A1D1VGG2"/>
<evidence type="ECO:0000259" key="4">
    <source>
        <dbReference type="PROSITE" id="PS50961"/>
    </source>
</evidence>
<sequence length="446" mass="50227">MAVTNRPVYPLNTMQRKDRQAYTASLHDPRQWPSLGKVDSLNDPVLPVSAIAPLDVSTASSPGPSDASVSLPATRPASQMNTAAGNTGRAPLWTVKAAEYHHNAGCRNQRGDAPAQQDYYCPRQSTPQFSKDSYYDGPSMALPNWQRKKQKFNWRRGPMEYPPSSRSNYPYCPDDSSYYDDYEEDNYYDNGYNNWDNGRVHQWYPQENGMEGYSQDYFQLTNEFATQNEFGYYNEVPAGTVLDGDYNYDAQSTTSKAPAPVDALELRRTIRHQIEYYFSPDNLEKDFFLRRMMAADGSVMLSLVASFQRVAALTDNYQIILEAVVNSTVVEVLNNAEGHMIRPKENGSSWPLEDDSASESVSYYIGSLWGFTPEDFARMYEQTDSSQFDDEGESGTGEDALGEEEEDEEEVSIDGSEVSSELSEDLMKMMKIKEATLNAGLLQQVA</sequence>
<dbReference type="PANTHER" id="PTHR22792">
    <property type="entry name" value="LUPUS LA PROTEIN-RELATED"/>
    <property type="match status" value="1"/>
</dbReference>
<dbReference type="GO" id="GO:0003723">
    <property type="term" value="F:RNA binding"/>
    <property type="evidence" value="ECO:0007669"/>
    <property type="project" value="UniProtKB-UniRule"/>
</dbReference>
<dbReference type="InterPro" id="IPR036390">
    <property type="entry name" value="WH_DNA-bd_sf"/>
</dbReference>
<dbReference type="GO" id="GO:0005737">
    <property type="term" value="C:cytoplasm"/>
    <property type="evidence" value="ECO:0007669"/>
    <property type="project" value="UniProtKB-ARBA"/>
</dbReference>
<dbReference type="InterPro" id="IPR006630">
    <property type="entry name" value="La_HTH"/>
</dbReference>
<dbReference type="Gene3D" id="1.10.10.10">
    <property type="entry name" value="Winged helix-like DNA-binding domain superfamily/Winged helix DNA-binding domain"/>
    <property type="match status" value="1"/>
</dbReference>
<evidence type="ECO:0000256" key="1">
    <source>
        <dbReference type="ARBA" id="ARBA00022884"/>
    </source>
</evidence>
<dbReference type="SUPFAM" id="SSF46785">
    <property type="entry name" value="Winged helix' DNA-binding domain"/>
    <property type="match status" value="1"/>
</dbReference>
<feature type="region of interest" description="Disordered" evidence="3">
    <location>
        <begin position="384"/>
        <end position="422"/>
    </location>
</feature>
<dbReference type="InterPro" id="IPR045180">
    <property type="entry name" value="La_dom_prot"/>
</dbReference>
<protein>
    <recommendedName>
        <fullName evidence="4">HTH La-type RNA-binding domain-containing protein</fullName>
    </recommendedName>
</protein>
<dbReference type="SMART" id="SM00715">
    <property type="entry name" value="LA"/>
    <property type="match status" value="1"/>
</dbReference>
<evidence type="ECO:0000313" key="6">
    <source>
        <dbReference type="Proteomes" id="UP000186922"/>
    </source>
</evidence>
<dbReference type="Proteomes" id="UP000186922">
    <property type="component" value="Unassembled WGS sequence"/>
</dbReference>
<feature type="domain" description="HTH La-type RNA-binding" evidence="4">
    <location>
        <begin position="260"/>
        <end position="349"/>
    </location>
</feature>
<proteinExistence type="predicted"/>
<dbReference type="AlphaFoldDB" id="A0A1D1VGG2"/>
<keyword evidence="6" id="KW-1185">Reference proteome</keyword>
<name>A0A1D1VGG2_RAMVA</name>
<keyword evidence="1 2" id="KW-0694">RNA-binding</keyword>
<evidence type="ECO:0000313" key="5">
    <source>
        <dbReference type="EMBL" id="GAV00712.1"/>
    </source>
</evidence>
<gene>
    <name evidence="5" type="primary">RvY_11521-1</name>
    <name evidence="5" type="synonym">RvY_11521.1</name>
    <name evidence="5" type="ORF">RvY_11521</name>
</gene>
<dbReference type="PROSITE" id="PS50961">
    <property type="entry name" value="HTH_LA"/>
    <property type="match status" value="1"/>
</dbReference>
<comment type="caution">
    <text evidence="5">The sequence shown here is derived from an EMBL/GenBank/DDBJ whole genome shotgun (WGS) entry which is preliminary data.</text>
</comment>
<reference evidence="5 6" key="1">
    <citation type="journal article" date="2016" name="Nat. Commun.">
        <title>Extremotolerant tardigrade genome and improved radiotolerance of human cultured cells by tardigrade-unique protein.</title>
        <authorList>
            <person name="Hashimoto T."/>
            <person name="Horikawa D.D."/>
            <person name="Saito Y."/>
            <person name="Kuwahara H."/>
            <person name="Kozuka-Hata H."/>
            <person name="Shin-I T."/>
            <person name="Minakuchi Y."/>
            <person name="Ohishi K."/>
            <person name="Motoyama A."/>
            <person name="Aizu T."/>
            <person name="Enomoto A."/>
            <person name="Kondo K."/>
            <person name="Tanaka S."/>
            <person name="Hara Y."/>
            <person name="Koshikawa S."/>
            <person name="Sagara H."/>
            <person name="Miura T."/>
            <person name="Yokobori S."/>
            <person name="Miyagawa K."/>
            <person name="Suzuki Y."/>
            <person name="Kubo T."/>
            <person name="Oyama M."/>
            <person name="Kohara Y."/>
            <person name="Fujiyama A."/>
            <person name="Arakawa K."/>
            <person name="Katayama T."/>
            <person name="Toyoda A."/>
            <person name="Kunieda T."/>
        </authorList>
    </citation>
    <scope>NUCLEOTIDE SEQUENCE [LARGE SCALE GENOMIC DNA]</scope>
    <source>
        <strain evidence="5 6">YOKOZUNA-1</strain>
    </source>
</reference>
<dbReference type="Pfam" id="PF05383">
    <property type="entry name" value="La"/>
    <property type="match status" value="1"/>
</dbReference>
<feature type="compositionally biased region" description="Polar residues" evidence="3">
    <location>
        <begin position="76"/>
        <end position="85"/>
    </location>
</feature>
<accession>A0A1D1VGG2</accession>
<dbReference type="InterPro" id="IPR036388">
    <property type="entry name" value="WH-like_DNA-bd_sf"/>
</dbReference>